<dbReference type="EMBL" id="DS469606">
    <property type="protein sequence ID" value="EDO39495.1"/>
    <property type="molecule type" value="Genomic_DNA"/>
</dbReference>
<organism evidence="2 3">
    <name type="scientific">Nematostella vectensis</name>
    <name type="common">Starlet sea anemone</name>
    <dbReference type="NCBI Taxonomy" id="45351"/>
    <lineage>
        <taxon>Eukaryota</taxon>
        <taxon>Metazoa</taxon>
        <taxon>Cnidaria</taxon>
        <taxon>Anthozoa</taxon>
        <taxon>Hexacorallia</taxon>
        <taxon>Actiniaria</taxon>
        <taxon>Edwardsiidae</taxon>
        <taxon>Nematostella</taxon>
    </lineage>
</organism>
<name>A7S9W8_NEMVE</name>
<dbReference type="Pfam" id="PF04146">
    <property type="entry name" value="YTH"/>
    <property type="match status" value="1"/>
</dbReference>
<feature type="non-terminal residue" evidence="2">
    <location>
        <position position="137"/>
    </location>
</feature>
<dbReference type="HOGENOM" id="CLU_121504_0_0_1"/>
<accession>A7S9W8</accession>
<sequence>RYFVMKSNNAENVLLSKAKGVWSTPRTNEKKLNAAFKRYKNVILIFSVKESGKFQGFARLLGEAKHGEHFVPWVLPPGMNAKALGGVFKLEWLNRHDLWFSKCIHLRNPWNDNKEVKICRDGQEVEPGVGEELCRLF</sequence>
<dbReference type="OrthoDB" id="5842105at2759"/>
<dbReference type="Proteomes" id="UP000001593">
    <property type="component" value="Unassembled WGS sequence"/>
</dbReference>
<dbReference type="KEGG" id="nve:5511093"/>
<dbReference type="eggNOG" id="KOG1902">
    <property type="taxonomic scope" value="Eukaryota"/>
</dbReference>
<evidence type="ECO:0000313" key="2">
    <source>
        <dbReference type="EMBL" id="EDO39495.1"/>
    </source>
</evidence>
<keyword evidence="3" id="KW-1185">Reference proteome</keyword>
<dbReference type="OMA" id="WSTIRAN"/>
<dbReference type="InParanoid" id="A7S9W8"/>
<dbReference type="PANTHER" id="PTHR12357:SF3">
    <property type="entry name" value="YTH DOMAIN-CONTAINING PROTEIN 1"/>
    <property type="match status" value="1"/>
</dbReference>
<dbReference type="PANTHER" id="PTHR12357">
    <property type="entry name" value="YTH YT521-B HOMOLOGY DOMAIN-CONTAINING"/>
    <property type="match status" value="1"/>
</dbReference>
<dbReference type="Gene3D" id="3.10.590.10">
    <property type="entry name" value="ph1033 like domains"/>
    <property type="match status" value="1"/>
</dbReference>
<dbReference type="STRING" id="45351.A7S9W8"/>
<evidence type="ECO:0000313" key="3">
    <source>
        <dbReference type="Proteomes" id="UP000001593"/>
    </source>
</evidence>
<dbReference type="CDD" id="cd21134">
    <property type="entry name" value="YTH"/>
    <property type="match status" value="1"/>
</dbReference>
<gene>
    <name evidence="2" type="ORF">NEMVEDRAFT_v1g17350</name>
</gene>
<dbReference type="InterPro" id="IPR045168">
    <property type="entry name" value="YTH_prot"/>
</dbReference>
<dbReference type="PhylomeDB" id="A7S9W8"/>
<proteinExistence type="predicted"/>
<reference evidence="2 3" key="1">
    <citation type="journal article" date="2007" name="Science">
        <title>Sea anemone genome reveals ancestral eumetazoan gene repertoire and genomic organization.</title>
        <authorList>
            <person name="Putnam N.H."/>
            <person name="Srivastava M."/>
            <person name="Hellsten U."/>
            <person name="Dirks B."/>
            <person name="Chapman J."/>
            <person name="Salamov A."/>
            <person name="Terry A."/>
            <person name="Shapiro H."/>
            <person name="Lindquist E."/>
            <person name="Kapitonov V.V."/>
            <person name="Jurka J."/>
            <person name="Genikhovich G."/>
            <person name="Grigoriev I.V."/>
            <person name="Lucas S.M."/>
            <person name="Steele R.E."/>
            <person name="Finnerty J.R."/>
            <person name="Technau U."/>
            <person name="Martindale M.Q."/>
            <person name="Rokhsar D.S."/>
        </authorList>
    </citation>
    <scope>NUCLEOTIDE SEQUENCE [LARGE SCALE GENOMIC DNA]</scope>
    <source>
        <strain evidence="3">CH2 X CH6</strain>
    </source>
</reference>
<dbReference type="GO" id="GO:0003723">
    <property type="term" value="F:RNA binding"/>
    <property type="evidence" value="ECO:0007669"/>
    <property type="project" value="InterPro"/>
</dbReference>
<evidence type="ECO:0000259" key="1">
    <source>
        <dbReference type="PROSITE" id="PS50882"/>
    </source>
</evidence>
<dbReference type="InterPro" id="IPR007275">
    <property type="entry name" value="YTH_domain"/>
</dbReference>
<protein>
    <recommendedName>
        <fullName evidence="1">YTH domain-containing protein</fullName>
    </recommendedName>
</protein>
<feature type="domain" description="YTH" evidence="1">
    <location>
        <begin position="1"/>
        <end position="137"/>
    </location>
</feature>
<dbReference type="AlphaFoldDB" id="A7S9W8"/>
<feature type="non-terminal residue" evidence="2">
    <location>
        <position position="1"/>
    </location>
</feature>
<dbReference type="PROSITE" id="PS50882">
    <property type="entry name" value="YTH"/>
    <property type="match status" value="1"/>
</dbReference>